<organism evidence="6 7">
    <name type="scientific">Phaeovulum veldkampii DSM 11550</name>
    <dbReference type="NCBI Taxonomy" id="1185920"/>
    <lineage>
        <taxon>Bacteria</taxon>
        <taxon>Pseudomonadati</taxon>
        <taxon>Pseudomonadota</taxon>
        <taxon>Alphaproteobacteria</taxon>
        <taxon>Rhodobacterales</taxon>
        <taxon>Paracoccaceae</taxon>
        <taxon>Phaeovulum</taxon>
    </lineage>
</organism>
<dbReference type="SUPFAM" id="SSF55073">
    <property type="entry name" value="Nucleotide cyclase"/>
    <property type="match status" value="1"/>
</dbReference>
<dbReference type="SMART" id="SM00267">
    <property type="entry name" value="GGDEF"/>
    <property type="match status" value="1"/>
</dbReference>
<evidence type="ECO:0000313" key="6">
    <source>
        <dbReference type="EMBL" id="PTE19077.1"/>
    </source>
</evidence>
<gene>
    <name evidence="6" type="ORF">C5F46_01195</name>
</gene>
<dbReference type="GO" id="GO:0052621">
    <property type="term" value="F:diguanylate cyclase activity"/>
    <property type="evidence" value="ECO:0007669"/>
    <property type="project" value="UniProtKB-EC"/>
</dbReference>
<reference evidence="6 7" key="1">
    <citation type="submission" date="2018-03" db="EMBL/GenBank/DDBJ databases">
        <title>Rhodobacter veldkampii.</title>
        <authorList>
            <person name="Meyer T.E."/>
            <person name="Miller S."/>
            <person name="Lodha T."/>
            <person name="Gandham S."/>
            <person name="Chintalapati S."/>
            <person name="Chintalapati V.R."/>
        </authorList>
    </citation>
    <scope>NUCLEOTIDE SEQUENCE [LARGE SCALE GENOMIC DNA]</scope>
    <source>
        <strain evidence="6 7">DSM 11550</strain>
    </source>
</reference>
<evidence type="ECO:0000256" key="2">
    <source>
        <dbReference type="ARBA" id="ARBA00034247"/>
    </source>
</evidence>
<dbReference type="FunFam" id="3.30.70.270:FF:000001">
    <property type="entry name" value="Diguanylate cyclase domain protein"/>
    <property type="match status" value="1"/>
</dbReference>
<dbReference type="InterPro" id="IPR011006">
    <property type="entry name" value="CheY-like_superfamily"/>
</dbReference>
<feature type="domain" description="Response regulatory" evidence="4">
    <location>
        <begin position="151"/>
        <end position="270"/>
    </location>
</feature>
<dbReference type="InterPro" id="IPR043128">
    <property type="entry name" value="Rev_trsase/Diguanyl_cyclase"/>
</dbReference>
<accession>A0A2T4JMT5</accession>
<dbReference type="CDD" id="cd01949">
    <property type="entry name" value="GGDEF"/>
    <property type="match status" value="1"/>
</dbReference>
<evidence type="ECO:0000256" key="3">
    <source>
        <dbReference type="PROSITE-ProRule" id="PRU00169"/>
    </source>
</evidence>
<dbReference type="Pfam" id="PF00990">
    <property type="entry name" value="GGDEF"/>
    <property type="match status" value="1"/>
</dbReference>
<dbReference type="Gene3D" id="3.30.70.270">
    <property type="match status" value="1"/>
</dbReference>
<dbReference type="GO" id="GO:0005886">
    <property type="term" value="C:plasma membrane"/>
    <property type="evidence" value="ECO:0007669"/>
    <property type="project" value="TreeGrafter"/>
</dbReference>
<evidence type="ECO:0000259" key="5">
    <source>
        <dbReference type="PROSITE" id="PS50887"/>
    </source>
</evidence>
<feature type="domain" description="Response regulatory" evidence="4">
    <location>
        <begin position="4"/>
        <end position="118"/>
    </location>
</feature>
<feature type="domain" description="GGDEF" evidence="5">
    <location>
        <begin position="324"/>
        <end position="460"/>
    </location>
</feature>
<dbReference type="Pfam" id="PF00072">
    <property type="entry name" value="Response_reg"/>
    <property type="match status" value="1"/>
</dbReference>
<dbReference type="EC" id="2.7.7.65" evidence="1"/>
<dbReference type="EMBL" id="PZKF01000002">
    <property type="protein sequence ID" value="PTE19077.1"/>
    <property type="molecule type" value="Genomic_DNA"/>
</dbReference>
<keyword evidence="3" id="KW-0597">Phosphoprotein</keyword>
<dbReference type="InterPro" id="IPR001789">
    <property type="entry name" value="Sig_transdc_resp-reg_receiver"/>
</dbReference>
<dbReference type="PROSITE" id="PS50887">
    <property type="entry name" value="GGDEF"/>
    <property type="match status" value="1"/>
</dbReference>
<dbReference type="PANTHER" id="PTHR45138:SF9">
    <property type="entry name" value="DIGUANYLATE CYCLASE DGCM-RELATED"/>
    <property type="match status" value="1"/>
</dbReference>
<dbReference type="RefSeq" id="WP_107323539.1">
    <property type="nucleotide sequence ID" value="NZ_NHSP01000023.1"/>
</dbReference>
<comment type="catalytic activity">
    <reaction evidence="2">
        <text>2 GTP = 3',3'-c-di-GMP + 2 diphosphate</text>
        <dbReference type="Rhea" id="RHEA:24898"/>
        <dbReference type="ChEBI" id="CHEBI:33019"/>
        <dbReference type="ChEBI" id="CHEBI:37565"/>
        <dbReference type="ChEBI" id="CHEBI:58805"/>
        <dbReference type="EC" id="2.7.7.65"/>
    </reaction>
</comment>
<dbReference type="PANTHER" id="PTHR45138">
    <property type="entry name" value="REGULATORY COMPONENTS OF SENSORY TRANSDUCTION SYSTEM"/>
    <property type="match status" value="1"/>
</dbReference>
<dbReference type="Proteomes" id="UP000241899">
    <property type="component" value="Unassembled WGS sequence"/>
</dbReference>
<dbReference type="AlphaFoldDB" id="A0A2T4JMT5"/>
<dbReference type="SUPFAM" id="SSF52172">
    <property type="entry name" value="CheY-like"/>
    <property type="match status" value="2"/>
</dbReference>
<dbReference type="InterPro" id="IPR000160">
    <property type="entry name" value="GGDEF_dom"/>
</dbReference>
<dbReference type="InterPro" id="IPR050469">
    <property type="entry name" value="Diguanylate_Cyclase"/>
</dbReference>
<proteinExistence type="predicted"/>
<evidence type="ECO:0000256" key="1">
    <source>
        <dbReference type="ARBA" id="ARBA00012528"/>
    </source>
</evidence>
<comment type="caution">
    <text evidence="6">The sequence shown here is derived from an EMBL/GenBank/DDBJ whole genome shotgun (WGS) entry which is preliminary data.</text>
</comment>
<dbReference type="NCBIfam" id="TIGR00254">
    <property type="entry name" value="GGDEF"/>
    <property type="match status" value="1"/>
</dbReference>
<dbReference type="GO" id="GO:1902201">
    <property type="term" value="P:negative regulation of bacterial-type flagellum-dependent cell motility"/>
    <property type="evidence" value="ECO:0007669"/>
    <property type="project" value="TreeGrafter"/>
</dbReference>
<dbReference type="GO" id="GO:0043709">
    <property type="term" value="P:cell adhesion involved in single-species biofilm formation"/>
    <property type="evidence" value="ECO:0007669"/>
    <property type="project" value="TreeGrafter"/>
</dbReference>
<sequence length="464" mass="49536">MPGKILIVDGVATNRIVLKVKLAAARYDTCQAATGAAALTLAQTDRPDLILLDLDLPDGNGPDLCRHLKADPATRAIPLVAVAQTPAERIAALRAGAEEVMAKPLDEMLLLARLRSLLRARETEEELRLREATCRDLGFAEPAAAFRVPVRVTLVSPTREASLGWKQALTPHLPGVELTLASRDEALTQSEERAPPDAILIAVDPHHPGDGLRLLSELRSRPATRHAVICMALPDAPRETAAIALDLGANDLLPAALAKPEAAEEAALRLRQHLARKRIADRQRSSVADGLRLAVTDPLTGLFNRRYALPHLARVTAHAGQTGRPFAVLALDLDRFKAVNDSWGHAAGDAVLTETARRLRTHLRETDLAARIGGEEFLIVLPDTTPEAARALANRLCAAIRQQPVTLPDGAGEIRVTMSIGVAIGLGLPDQSAEALLDQADRALLASKAGGRNQVRLAARASAA</sequence>
<evidence type="ECO:0000313" key="7">
    <source>
        <dbReference type="Proteomes" id="UP000241899"/>
    </source>
</evidence>
<keyword evidence="7" id="KW-1185">Reference proteome</keyword>
<feature type="modified residue" description="4-aspartylphosphate" evidence="3">
    <location>
        <position position="53"/>
    </location>
</feature>
<evidence type="ECO:0000259" key="4">
    <source>
        <dbReference type="PROSITE" id="PS50110"/>
    </source>
</evidence>
<dbReference type="OrthoDB" id="9812260at2"/>
<dbReference type="SMART" id="SM00448">
    <property type="entry name" value="REC"/>
    <property type="match status" value="1"/>
</dbReference>
<dbReference type="InterPro" id="IPR029787">
    <property type="entry name" value="Nucleotide_cyclase"/>
</dbReference>
<dbReference type="Gene3D" id="3.40.50.2300">
    <property type="match status" value="1"/>
</dbReference>
<comment type="caution">
    <text evidence="3">Lacks conserved residue(s) required for the propagation of feature annotation.</text>
</comment>
<protein>
    <recommendedName>
        <fullName evidence="1">diguanylate cyclase</fullName>
        <ecNumber evidence="1">2.7.7.65</ecNumber>
    </recommendedName>
</protein>
<dbReference type="GO" id="GO:0000160">
    <property type="term" value="P:phosphorelay signal transduction system"/>
    <property type="evidence" value="ECO:0007669"/>
    <property type="project" value="InterPro"/>
</dbReference>
<name>A0A2T4JMT5_9RHOB</name>
<dbReference type="PROSITE" id="PS50110">
    <property type="entry name" value="RESPONSE_REGULATORY"/>
    <property type="match status" value="2"/>
</dbReference>